<evidence type="ECO:0000313" key="1">
    <source>
        <dbReference type="EMBL" id="OIR22074.1"/>
    </source>
</evidence>
<organism evidence="1 2">
    <name type="scientific">Marine Group III euryarchaeote CG-Epi2</name>
    <dbReference type="NCBI Taxonomy" id="1888996"/>
    <lineage>
        <taxon>Archaea</taxon>
        <taxon>Methanobacteriati</taxon>
        <taxon>Thermoplasmatota</taxon>
        <taxon>Thermoplasmata</taxon>
        <taxon>Candidatus Thermoprofundales</taxon>
    </lineage>
</organism>
<dbReference type="Pfam" id="PF06949">
    <property type="entry name" value="DUF1292"/>
    <property type="match status" value="1"/>
</dbReference>
<sequence>MPIRAKLVHSVTLIAQPRNKHPMLKTGALKLGDYEIKNRGTFGLLWFTDFGEKFWEACTTVDDSAKLRLRESGFDEMNWSISFRFAGFKARLSAIKYKGFFGSPKNSLIELKIGTQNPNDLRMFVQALCTKFDNPPWILNNWKKVEATIGMSKDDIIKSWSGAMGREISEEETKLKGWGSRLFGSKPSSEAKVEADEDDIEIFEDQDGMEIKMKIHGALEVEGNEYAIMSYVDNINSEFEIMMINRGRGNKVSYSNVEDDELYEQLSEAAVQHLESTSAI</sequence>
<comment type="caution">
    <text evidence="1">The sequence shown here is derived from an EMBL/GenBank/DDBJ whole genome shotgun (WGS) entry which is preliminary data.</text>
</comment>
<protein>
    <recommendedName>
        <fullName evidence="3">DUF1292 domain-containing protein</fullName>
    </recommendedName>
</protein>
<dbReference type="InterPro" id="IPR009711">
    <property type="entry name" value="UPF0473"/>
</dbReference>
<dbReference type="Proteomes" id="UP000183615">
    <property type="component" value="Unassembled WGS sequence"/>
</dbReference>
<reference evidence="1 2" key="1">
    <citation type="submission" date="2016-08" db="EMBL/GenBank/DDBJ databases">
        <title>New Insights into Marine Group III Euryarchaeota, from dark to light.</title>
        <authorList>
            <person name="Haro-Moreno J.M."/>
            <person name="Rodriguez-Valera F."/>
            <person name="Lopez-Garcia P."/>
            <person name="Moreira D."/>
            <person name="Martin-Cuadrado A.B."/>
        </authorList>
    </citation>
    <scope>NUCLEOTIDE SEQUENCE [LARGE SCALE GENOMIC DNA]</scope>
    <source>
        <strain evidence="1">CG-Epi2</strain>
    </source>
</reference>
<gene>
    <name evidence="1" type="ORF">BET99_05110</name>
</gene>
<dbReference type="EMBL" id="MIYZ01000024">
    <property type="protein sequence ID" value="OIR22074.1"/>
    <property type="molecule type" value="Genomic_DNA"/>
</dbReference>
<dbReference type="AlphaFoldDB" id="A0A1J5TM95"/>
<evidence type="ECO:0008006" key="3">
    <source>
        <dbReference type="Google" id="ProtNLM"/>
    </source>
</evidence>
<name>A0A1J5TM95_9ARCH</name>
<evidence type="ECO:0000313" key="2">
    <source>
        <dbReference type="Proteomes" id="UP000183615"/>
    </source>
</evidence>
<accession>A0A1J5TM95</accession>
<proteinExistence type="predicted"/>